<comment type="caution">
    <text evidence="1">The sequence shown here is derived from an EMBL/GenBank/DDBJ whole genome shotgun (WGS) entry which is preliminary data.</text>
</comment>
<evidence type="ECO:0000313" key="1">
    <source>
        <dbReference type="EMBL" id="KAA9105989.1"/>
    </source>
</evidence>
<dbReference type="RefSeq" id="WP_150450131.1">
    <property type="nucleotide sequence ID" value="NZ_VYSA01000004.1"/>
</dbReference>
<proteinExistence type="predicted"/>
<accession>A0A5J5J0T5</accession>
<gene>
    <name evidence="1" type="ORF">F6B43_16660</name>
</gene>
<dbReference type="OrthoDB" id="9865727at2"/>
<protein>
    <submittedName>
        <fullName evidence="1">Uncharacterized protein</fullName>
    </submittedName>
</protein>
<dbReference type="EMBL" id="VYSA01000004">
    <property type="protein sequence ID" value="KAA9105989.1"/>
    <property type="molecule type" value="Genomic_DNA"/>
</dbReference>
<sequence length="64" mass="7469">MTMSTIRQNRWEIAFAFASSNASGIDDPERFADEYETMSEDLDNVIFYPDRPSPTPEDFVYFYA</sequence>
<dbReference type="AlphaFoldDB" id="A0A5J5J0T5"/>
<keyword evidence="2" id="KW-1185">Reference proteome</keyword>
<organism evidence="1 2">
    <name type="scientific">Microbacterium rhizomatis</name>
    <dbReference type="NCBI Taxonomy" id="1631477"/>
    <lineage>
        <taxon>Bacteria</taxon>
        <taxon>Bacillati</taxon>
        <taxon>Actinomycetota</taxon>
        <taxon>Actinomycetes</taxon>
        <taxon>Micrococcales</taxon>
        <taxon>Microbacteriaceae</taxon>
        <taxon>Microbacterium</taxon>
    </lineage>
</organism>
<name>A0A5J5J0T5_9MICO</name>
<reference evidence="2" key="1">
    <citation type="submission" date="2019-09" db="EMBL/GenBank/DDBJ databases">
        <title>Mumia zhuanghuii sp. nov. isolated from the intestinal contents of plateau pika (Ochotona curzoniae) in the Qinghai-Tibet plateau of China.</title>
        <authorList>
            <person name="Tian Z."/>
        </authorList>
    </citation>
    <scope>NUCLEOTIDE SEQUENCE [LARGE SCALE GENOMIC DNA]</scope>
    <source>
        <strain evidence="2">JCM 30598</strain>
    </source>
</reference>
<dbReference type="Proteomes" id="UP000325827">
    <property type="component" value="Unassembled WGS sequence"/>
</dbReference>
<evidence type="ECO:0000313" key="2">
    <source>
        <dbReference type="Proteomes" id="UP000325827"/>
    </source>
</evidence>